<evidence type="ECO:0000313" key="11">
    <source>
        <dbReference type="Proteomes" id="UP001442841"/>
    </source>
</evidence>
<dbReference type="Gene3D" id="3.40.605.10">
    <property type="entry name" value="Aldehyde Dehydrogenase, Chain A, domain 1"/>
    <property type="match status" value="1"/>
</dbReference>
<dbReference type="RefSeq" id="WP_425307318.1">
    <property type="nucleotide sequence ID" value="NZ_CP154795.1"/>
</dbReference>
<feature type="active site" evidence="6">
    <location>
        <position position="709"/>
    </location>
</feature>
<evidence type="ECO:0000256" key="2">
    <source>
        <dbReference type="ARBA" id="ARBA00012884"/>
    </source>
</evidence>
<evidence type="ECO:0000256" key="4">
    <source>
        <dbReference type="ARBA" id="ARBA00023027"/>
    </source>
</evidence>
<dbReference type="InterPro" id="IPR002872">
    <property type="entry name" value="Proline_DH_dom"/>
</dbReference>
<dbReference type="SUPFAM" id="SSF51730">
    <property type="entry name" value="FAD-linked oxidoreductase"/>
    <property type="match status" value="1"/>
</dbReference>
<dbReference type="Gene3D" id="3.20.20.220">
    <property type="match status" value="1"/>
</dbReference>
<dbReference type="PANTHER" id="PTHR42862">
    <property type="entry name" value="DELTA-1-PYRROLINE-5-CARBOXYLATE DEHYDROGENASE 1, ISOFORM A-RELATED"/>
    <property type="match status" value="1"/>
</dbReference>
<evidence type="ECO:0000313" key="10">
    <source>
        <dbReference type="EMBL" id="XAN05883.1"/>
    </source>
</evidence>
<comment type="catalytic activity">
    <reaction evidence="5">
        <text>L-glutamate 5-semialdehyde + NAD(+) + H2O = L-glutamate + NADH + 2 H(+)</text>
        <dbReference type="Rhea" id="RHEA:30235"/>
        <dbReference type="ChEBI" id="CHEBI:15377"/>
        <dbReference type="ChEBI" id="CHEBI:15378"/>
        <dbReference type="ChEBI" id="CHEBI:29985"/>
        <dbReference type="ChEBI" id="CHEBI:57540"/>
        <dbReference type="ChEBI" id="CHEBI:57945"/>
        <dbReference type="ChEBI" id="CHEBI:58066"/>
        <dbReference type="EC" id="1.2.1.88"/>
    </reaction>
</comment>
<dbReference type="Gene3D" id="3.40.309.10">
    <property type="entry name" value="Aldehyde Dehydrogenase, Chain A, domain 2"/>
    <property type="match status" value="1"/>
</dbReference>
<evidence type="ECO:0000259" key="8">
    <source>
        <dbReference type="Pfam" id="PF00171"/>
    </source>
</evidence>
<keyword evidence="3 7" id="KW-0560">Oxidoreductase</keyword>
<dbReference type="SUPFAM" id="SSF53720">
    <property type="entry name" value="ALDH-like"/>
    <property type="match status" value="1"/>
</dbReference>
<dbReference type="PIRSF" id="PIRSF000197">
    <property type="entry name" value="Bifunct_PutA"/>
    <property type="match status" value="1"/>
</dbReference>
<dbReference type="PROSITE" id="PS00687">
    <property type="entry name" value="ALDEHYDE_DEHYDR_GLU"/>
    <property type="match status" value="1"/>
</dbReference>
<name>A0ABZ3FM23_9ACTN</name>
<dbReference type="PROSITE" id="PS00070">
    <property type="entry name" value="ALDEHYDE_DEHYDR_CYS"/>
    <property type="match status" value="1"/>
</dbReference>
<dbReference type="InterPro" id="IPR016161">
    <property type="entry name" value="Ald_DH/histidinol_DH"/>
</dbReference>
<feature type="domain" description="Proline dehydrogenase" evidence="9">
    <location>
        <begin position="137"/>
        <end position="425"/>
    </location>
</feature>
<dbReference type="InterPro" id="IPR029510">
    <property type="entry name" value="Ald_DH_CS_GLU"/>
</dbReference>
<sequence>MFPSAFPDPADLSELVEPTITLAERWLRGPRGQATRAERRAASGLSELVRDPAGLDLAVRFVDRVARPESLDVAAREFANLSARAGGFLDPLDRMLLGAGSLAAPLAPGVVVPLARRRLRQLIGHLVVDADGPTLSRQLREAGQEGFRLNLNLLGEAVLGEREAKSRARRIEALIARPDVDYVSIKVSSLVSQISPWDIEGTVERAAGRLAGLFRAAAANNAFLNLDMEEYKDLDLTVETFIRVMSEPEFDELSAGLALQAYLPDSRAALERILEFAQERDQRGAAPIKVRLVKGANLSMERVDAELHGWAQAPFATKAEVDAHYLTLVDRAISVDHGQAFRVGVASHNLYDVALAYLLARGRGVADRVDVEMLRGMAPAQVRAVRDTVGSVILYTPVVDRADFDAAVGYLIRRLEENAQPQNFLYALFARQLPDQRVRFRTAIDDMATVSTERRRSSERPMRFTRFANTTDSDPALVEVRTQAQAWVTARPAEPASPRLNDRAGIDEVVARGRAGGTDWRALPARTRVAILCRAGDELESRRAELVTAMAAEGGKTVGEADPEVSEAVDFARWYAERSLDLDPEQGRLTTDGARFAPHTLTLITPPWNFPVAIPAGGMLAALAAGSGVIVKPASAVPRCTEIVVEALHAAGVPEGALQVVRLADRELGRELVAHPEIDGVVLTGSAETAEQFVEWRRGRAGGHGVIGETSGKNAMIITPSADYDLAVIDLVKSAFGHAGQKCSAASLAILVGDVADSERFRRQLVDAVQSLRVGQPQDLGVGMGPVIAPPEGKLQRALTCLESGEEWWVEPEQLDDSGRLWSPGVRAWVQPGSWFHLTECFGPVLGLMSATDLDAAIRLQNQVAYGLTGGLHSLDDQEIEHWLDRVHVGNAYVNRHTTGAIVRRQPFGGWKASAVGAGAKAGGWDYLGQLGAWSSAGRPAEGAEPSRTVSQALADLVGLVADPEDRDWLVSAVRSDARVWGDQLGANSDASGLRVESNILRHRPAPLTVRGLAGARLVEVVRVVLAALAVGTPVRVSLDSSLGQSAMAADGAGWTRLSRLLEPMEDDKAWVARMSTADDVERIRLIGPGAVGVADEIVRPGRAVLAGEVLATGRRELLSVVREQAVSRTGHRHGHLPR</sequence>
<evidence type="ECO:0000256" key="1">
    <source>
        <dbReference type="ARBA" id="ARBA00004786"/>
    </source>
</evidence>
<evidence type="ECO:0000256" key="6">
    <source>
        <dbReference type="PROSITE-ProRule" id="PRU10007"/>
    </source>
</evidence>
<evidence type="ECO:0000259" key="9">
    <source>
        <dbReference type="Pfam" id="PF01619"/>
    </source>
</evidence>
<dbReference type="InterPro" id="IPR050485">
    <property type="entry name" value="Proline_metab_enzyme"/>
</dbReference>
<accession>A0ABZ3FM23</accession>
<proteinExistence type="inferred from homology"/>
<dbReference type="Pfam" id="PF01619">
    <property type="entry name" value="Pro_dh"/>
    <property type="match status" value="1"/>
</dbReference>
<evidence type="ECO:0000256" key="7">
    <source>
        <dbReference type="RuleBase" id="RU003345"/>
    </source>
</evidence>
<dbReference type="InterPro" id="IPR025703">
    <property type="entry name" value="Bifunct_PutA"/>
</dbReference>
<dbReference type="Pfam" id="PF00171">
    <property type="entry name" value="Aldedh"/>
    <property type="match status" value="1"/>
</dbReference>
<dbReference type="Proteomes" id="UP001442841">
    <property type="component" value="Chromosome"/>
</dbReference>
<comment type="pathway">
    <text evidence="1">Amino-acid degradation; L-proline degradation into L-glutamate; L-glutamate from L-proline: step 2/2.</text>
</comment>
<gene>
    <name evidence="10" type="ORF">AADG42_00690</name>
</gene>
<dbReference type="InterPro" id="IPR016162">
    <property type="entry name" value="Ald_DH_N"/>
</dbReference>
<evidence type="ECO:0000256" key="3">
    <source>
        <dbReference type="ARBA" id="ARBA00023002"/>
    </source>
</evidence>
<evidence type="ECO:0000256" key="5">
    <source>
        <dbReference type="ARBA" id="ARBA00048142"/>
    </source>
</evidence>
<dbReference type="InterPro" id="IPR016160">
    <property type="entry name" value="Ald_DH_CS_CYS"/>
</dbReference>
<dbReference type="InterPro" id="IPR029041">
    <property type="entry name" value="FAD-linked_oxidoreductase-like"/>
</dbReference>
<dbReference type="PANTHER" id="PTHR42862:SF1">
    <property type="entry name" value="DELTA-1-PYRROLINE-5-CARBOXYLATE DEHYDROGENASE 2, ISOFORM A-RELATED"/>
    <property type="match status" value="1"/>
</dbReference>
<keyword evidence="4" id="KW-0520">NAD</keyword>
<dbReference type="EC" id="1.2.1.88" evidence="2"/>
<dbReference type="InterPro" id="IPR015590">
    <property type="entry name" value="Aldehyde_DH_dom"/>
</dbReference>
<reference evidence="10 11" key="1">
    <citation type="submission" date="2024-04" db="EMBL/GenBank/DDBJ databases">
        <title>Isolation of an actinomycete strain from pig manure.</title>
        <authorList>
            <person name="Gong T."/>
            <person name="Yu Z."/>
            <person name="An M."/>
            <person name="Wei C."/>
            <person name="Yang W."/>
            <person name="Liu L."/>
        </authorList>
    </citation>
    <scope>NUCLEOTIDE SEQUENCE [LARGE SCALE GENOMIC DNA]</scope>
    <source>
        <strain evidence="10 11">ZF39</strain>
    </source>
</reference>
<protein>
    <recommendedName>
        <fullName evidence="2">L-glutamate gamma-semialdehyde dehydrogenase</fullName>
        <ecNumber evidence="2">1.2.1.88</ecNumber>
    </recommendedName>
</protein>
<feature type="domain" description="Aldehyde dehydrogenase" evidence="8">
    <location>
        <begin position="501"/>
        <end position="923"/>
    </location>
</feature>
<dbReference type="EMBL" id="CP154795">
    <property type="protein sequence ID" value="XAN05883.1"/>
    <property type="molecule type" value="Genomic_DNA"/>
</dbReference>
<dbReference type="InterPro" id="IPR016163">
    <property type="entry name" value="Ald_DH_C"/>
</dbReference>
<organism evidence="10 11">
    <name type="scientific">Ammonicoccus fulvus</name>
    <dbReference type="NCBI Taxonomy" id="3138240"/>
    <lineage>
        <taxon>Bacteria</taxon>
        <taxon>Bacillati</taxon>
        <taxon>Actinomycetota</taxon>
        <taxon>Actinomycetes</taxon>
        <taxon>Propionibacteriales</taxon>
        <taxon>Propionibacteriaceae</taxon>
        <taxon>Ammonicoccus</taxon>
    </lineage>
</organism>
<keyword evidence="11" id="KW-1185">Reference proteome</keyword>
<comment type="similarity">
    <text evidence="7">Belongs to the aldehyde dehydrogenase family.</text>
</comment>